<dbReference type="SUPFAM" id="SSF55797">
    <property type="entry name" value="PR-1-like"/>
    <property type="match status" value="1"/>
</dbReference>
<reference evidence="2 3" key="1">
    <citation type="submission" date="2013-11" db="EMBL/GenBank/DDBJ databases">
        <title>Draft genome of the bovine lungworm Dictyocaulus viviparus.</title>
        <authorList>
            <person name="Mitreva M."/>
        </authorList>
    </citation>
    <scope>NUCLEOTIDE SEQUENCE [LARGE SCALE GENOMIC DNA]</scope>
    <source>
        <strain evidence="2 3">HannoverDv2000</strain>
    </source>
</reference>
<protein>
    <recommendedName>
        <fullName evidence="1">SCP domain-containing protein</fullName>
    </recommendedName>
</protein>
<gene>
    <name evidence="2" type="ORF">DICVIV_12655</name>
</gene>
<organism evidence="2 3">
    <name type="scientific">Dictyocaulus viviparus</name>
    <name type="common">Bovine lungworm</name>
    <dbReference type="NCBI Taxonomy" id="29172"/>
    <lineage>
        <taxon>Eukaryota</taxon>
        <taxon>Metazoa</taxon>
        <taxon>Ecdysozoa</taxon>
        <taxon>Nematoda</taxon>
        <taxon>Chromadorea</taxon>
        <taxon>Rhabditida</taxon>
        <taxon>Rhabditina</taxon>
        <taxon>Rhabditomorpha</taxon>
        <taxon>Strongyloidea</taxon>
        <taxon>Metastrongylidae</taxon>
        <taxon>Dictyocaulus</taxon>
    </lineage>
</organism>
<evidence type="ECO:0000313" key="3">
    <source>
        <dbReference type="Proteomes" id="UP000053766"/>
    </source>
</evidence>
<dbReference type="Gene3D" id="3.40.33.10">
    <property type="entry name" value="CAP"/>
    <property type="match status" value="1"/>
</dbReference>
<dbReference type="InterPro" id="IPR035940">
    <property type="entry name" value="CAP_sf"/>
</dbReference>
<feature type="domain" description="SCP" evidence="1">
    <location>
        <begin position="3"/>
        <end position="134"/>
    </location>
</feature>
<dbReference type="CDD" id="cd05380">
    <property type="entry name" value="CAP_euk"/>
    <property type="match status" value="1"/>
</dbReference>
<proteinExistence type="predicted"/>
<sequence length="137" mass="15844">MTRPLRDEVTLVHNSLRIYLAEGRQTNGRGEEAEKFPSVGDMKLLNYDCDFEKFAYNVAKLCIKDSSDYNFNYLGENNFTISSEVEFDLHTLSTKLEVGLMENAQSDKFGCAYKISNSENRKKFVSFTCSYRRPYDI</sequence>
<reference evidence="3" key="2">
    <citation type="journal article" date="2016" name="Sci. Rep.">
        <title>Dictyocaulus viviparus genome, variome and transcriptome elucidate lungworm biology and support future intervention.</title>
        <authorList>
            <person name="McNulty S.N."/>
            <person name="Strube C."/>
            <person name="Rosa B.A."/>
            <person name="Martin J.C."/>
            <person name="Tyagi R."/>
            <person name="Choi Y.J."/>
            <person name="Wang Q."/>
            <person name="Hallsworth Pepin K."/>
            <person name="Zhang X."/>
            <person name="Ozersky P."/>
            <person name="Wilson R.K."/>
            <person name="Sternberg P.W."/>
            <person name="Gasser R.B."/>
            <person name="Mitreva M."/>
        </authorList>
    </citation>
    <scope>NUCLEOTIDE SEQUENCE [LARGE SCALE GENOMIC DNA]</scope>
    <source>
        <strain evidence="3">HannoverDv2000</strain>
    </source>
</reference>
<keyword evidence="3" id="KW-1185">Reference proteome</keyword>
<dbReference type="InterPro" id="IPR014044">
    <property type="entry name" value="CAP_dom"/>
</dbReference>
<dbReference type="Proteomes" id="UP000053766">
    <property type="component" value="Unassembled WGS sequence"/>
</dbReference>
<evidence type="ECO:0000259" key="1">
    <source>
        <dbReference type="SMART" id="SM00198"/>
    </source>
</evidence>
<accession>A0A0D8XC79</accession>
<dbReference type="OrthoDB" id="5806989at2759"/>
<dbReference type="AlphaFoldDB" id="A0A0D8XC79"/>
<evidence type="ECO:0000313" key="2">
    <source>
        <dbReference type="EMBL" id="KJH41372.1"/>
    </source>
</evidence>
<name>A0A0D8XC79_DICVI</name>
<dbReference type="EMBL" id="KN716839">
    <property type="protein sequence ID" value="KJH41372.1"/>
    <property type="molecule type" value="Genomic_DNA"/>
</dbReference>
<dbReference type="SMART" id="SM00198">
    <property type="entry name" value="SCP"/>
    <property type="match status" value="1"/>
</dbReference>